<dbReference type="Gene3D" id="3.10.129.10">
    <property type="entry name" value="Hotdog Thioesterase"/>
    <property type="match status" value="1"/>
</dbReference>
<dbReference type="AlphaFoldDB" id="A0A1R4GWR3"/>
<dbReference type="Proteomes" id="UP000188357">
    <property type="component" value="Unassembled WGS sequence"/>
</dbReference>
<dbReference type="InterPro" id="IPR029069">
    <property type="entry name" value="HotDog_dom_sf"/>
</dbReference>
<sequence length="162" mass="18219">MKQLYLEDVKVGDKWKSRTETISIEEIKEFAASYDPQPYHMDETRAKDTFFGQLVASGWQTAGITMRLMVESIPMASGLIGASAQIKWPTPTYPNDTLRIEAEVIEVKESKSKSDRGIVTVEVKTLNQHNEVVQLFICNMLTLSRSSGIPPLNNERLLGSQK</sequence>
<dbReference type="RefSeq" id="WP_077451535.1">
    <property type="nucleotide sequence ID" value="NZ_FUGE01000182.1"/>
</dbReference>
<dbReference type="SUPFAM" id="SSF54637">
    <property type="entry name" value="Thioesterase/thiol ester dehydrase-isomerase"/>
    <property type="match status" value="1"/>
</dbReference>
<dbReference type="InterPro" id="IPR002539">
    <property type="entry name" value="MaoC-like_dom"/>
</dbReference>
<feature type="domain" description="MaoC-like" evidence="1">
    <location>
        <begin position="13"/>
        <end position="125"/>
    </location>
</feature>
<evidence type="ECO:0000313" key="2">
    <source>
        <dbReference type="EMBL" id="SJM72609.1"/>
    </source>
</evidence>
<protein>
    <submittedName>
        <fullName evidence="2">Bifunctional protein PaaZ</fullName>
    </submittedName>
</protein>
<dbReference type="EMBL" id="FUGE01000182">
    <property type="protein sequence ID" value="SJM72609.1"/>
    <property type="molecule type" value="Genomic_DNA"/>
</dbReference>
<name>A0A1R4GWR3_9GAMM</name>
<dbReference type="PANTHER" id="PTHR43664:SF1">
    <property type="entry name" value="BETA-METHYLMALYL-COA DEHYDRATASE"/>
    <property type="match status" value="1"/>
</dbReference>
<reference evidence="2 3" key="1">
    <citation type="submission" date="2017-02" db="EMBL/GenBank/DDBJ databases">
        <authorList>
            <person name="Peterson S.W."/>
        </authorList>
    </citation>
    <scope>NUCLEOTIDE SEQUENCE [LARGE SCALE GENOMIC DNA]</scope>
    <source>
        <strain evidence="2">Psychrobacter_piechaudii</strain>
    </source>
</reference>
<evidence type="ECO:0000259" key="1">
    <source>
        <dbReference type="Pfam" id="PF01575"/>
    </source>
</evidence>
<keyword evidence="3" id="KW-1185">Reference proteome</keyword>
<dbReference type="OrthoDB" id="5298629at2"/>
<dbReference type="InterPro" id="IPR052342">
    <property type="entry name" value="MCH/BMMD"/>
</dbReference>
<organism evidence="2 3">
    <name type="scientific">Psychrobacter piechaudii</name>
    <dbReference type="NCBI Taxonomy" id="1945521"/>
    <lineage>
        <taxon>Bacteria</taxon>
        <taxon>Pseudomonadati</taxon>
        <taxon>Pseudomonadota</taxon>
        <taxon>Gammaproteobacteria</taxon>
        <taxon>Moraxellales</taxon>
        <taxon>Moraxellaceae</taxon>
        <taxon>Psychrobacter</taxon>
    </lineage>
</organism>
<dbReference type="STRING" id="1945521.A1232T_01840"/>
<dbReference type="Pfam" id="PF01575">
    <property type="entry name" value="MaoC_dehydratas"/>
    <property type="match status" value="1"/>
</dbReference>
<gene>
    <name evidence="2" type="primary">paaZ</name>
    <name evidence="2" type="ORF">A1232T_01840</name>
</gene>
<accession>A0A1R4GWR3</accession>
<dbReference type="CDD" id="cd03454">
    <property type="entry name" value="YdeM"/>
    <property type="match status" value="1"/>
</dbReference>
<evidence type="ECO:0000313" key="3">
    <source>
        <dbReference type="Proteomes" id="UP000188357"/>
    </source>
</evidence>
<dbReference type="PANTHER" id="PTHR43664">
    <property type="entry name" value="MONOAMINE OXIDASE-RELATED"/>
    <property type="match status" value="1"/>
</dbReference>
<proteinExistence type="predicted"/>